<dbReference type="AlphaFoldDB" id="A0AAD9UEF8"/>
<evidence type="ECO:0000256" key="8">
    <source>
        <dbReference type="ARBA" id="ARBA00023034"/>
    </source>
</evidence>
<comment type="subcellular location">
    <subcellularLocation>
        <location evidence="1 11">Golgi apparatus membrane</location>
        <topology evidence="1 11">Single-pass type II membrane protein</topology>
    </subcellularLocation>
</comment>
<keyword evidence="13" id="KW-1185">Reference proteome</keyword>
<dbReference type="PANTHER" id="PTHR11214">
    <property type="entry name" value="BETA-1,3-N-ACETYLGLUCOSAMINYLTRANSFERASE"/>
    <property type="match status" value="1"/>
</dbReference>
<keyword evidence="9" id="KW-0472">Membrane</keyword>
<protein>
    <recommendedName>
        <fullName evidence="11">Hexosyltransferase</fullName>
        <ecNumber evidence="11">2.4.1.-</ecNumber>
    </recommendedName>
</protein>
<evidence type="ECO:0000256" key="7">
    <source>
        <dbReference type="ARBA" id="ARBA00022989"/>
    </source>
</evidence>
<evidence type="ECO:0000256" key="6">
    <source>
        <dbReference type="ARBA" id="ARBA00022968"/>
    </source>
</evidence>
<comment type="caution">
    <text evidence="12">The sequence shown here is derived from an EMBL/GenBank/DDBJ whole genome shotgun (WGS) entry which is preliminary data.</text>
</comment>
<evidence type="ECO:0000256" key="2">
    <source>
        <dbReference type="ARBA" id="ARBA00008661"/>
    </source>
</evidence>
<keyword evidence="4" id="KW-0808">Transferase</keyword>
<keyword evidence="10" id="KW-0325">Glycoprotein</keyword>
<dbReference type="GO" id="GO:0000139">
    <property type="term" value="C:Golgi membrane"/>
    <property type="evidence" value="ECO:0007669"/>
    <property type="project" value="UniProtKB-SubCell"/>
</dbReference>
<evidence type="ECO:0000256" key="10">
    <source>
        <dbReference type="ARBA" id="ARBA00023180"/>
    </source>
</evidence>
<keyword evidence="6" id="KW-0735">Signal-anchor</keyword>
<accession>A0AAD9UEF8</accession>
<dbReference type="Proteomes" id="UP001209878">
    <property type="component" value="Unassembled WGS sequence"/>
</dbReference>
<evidence type="ECO:0000256" key="1">
    <source>
        <dbReference type="ARBA" id="ARBA00004323"/>
    </source>
</evidence>
<keyword evidence="5" id="KW-0812">Transmembrane</keyword>
<dbReference type="InterPro" id="IPR002659">
    <property type="entry name" value="Glyco_trans_31"/>
</dbReference>
<sequence>MLLVPRSTVTTKTNKMLSCCLACKIKRLVACLFALLLFCLVTQLFAPCLFFFNKTETCRKTNTVNKQPTEEIDLDLQLSNPRNRSNWRDVQYHLNNESRCSGKDIFLLIFVHSAPSHAKERQHIRDTWASVMRYAGRNTNTVFMLARPLSPTMQQHLVAESKAYGDIIQGDFIDHYRNLTRKHIMAYKWTLTYCRHVKFIVKVDDDTLINIYRTLVYLVHTYPQGYTTNLLYCSVYYRQHAVRRKSDKWYVSYDEYPHERYPDYCEGFAYIVTPDVMQKLYAMSFHTEYYWIDDVYVTGMLTNRTRVIAHPFRSPYGYDIMSRKHTSVHEVNEALFLLAKYDKSDEMWLAVWDAAEKSNMESVKSRYHIVSDDTA</sequence>
<proteinExistence type="inferred from homology"/>
<evidence type="ECO:0000313" key="12">
    <source>
        <dbReference type="EMBL" id="KAK2186349.1"/>
    </source>
</evidence>
<dbReference type="EC" id="2.4.1.-" evidence="11"/>
<dbReference type="EMBL" id="JAODUO010000203">
    <property type="protein sequence ID" value="KAK2186349.1"/>
    <property type="molecule type" value="Genomic_DNA"/>
</dbReference>
<gene>
    <name evidence="12" type="ORF">NP493_203g00014</name>
</gene>
<evidence type="ECO:0000256" key="3">
    <source>
        <dbReference type="ARBA" id="ARBA00022676"/>
    </source>
</evidence>
<evidence type="ECO:0000256" key="9">
    <source>
        <dbReference type="ARBA" id="ARBA00023136"/>
    </source>
</evidence>
<reference evidence="12" key="1">
    <citation type="journal article" date="2023" name="Mol. Biol. Evol.">
        <title>Third-Generation Sequencing Reveals the Adaptive Role of the Epigenome in Three Deep-Sea Polychaetes.</title>
        <authorList>
            <person name="Perez M."/>
            <person name="Aroh O."/>
            <person name="Sun Y."/>
            <person name="Lan Y."/>
            <person name="Juniper S.K."/>
            <person name="Young C.R."/>
            <person name="Angers B."/>
            <person name="Qian P.Y."/>
        </authorList>
    </citation>
    <scope>NUCLEOTIDE SEQUENCE</scope>
    <source>
        <strain evidence="12">R07B-5</strain>
    </source>
</reference>
<dbReference type="PANTHER" id="PTHR11214:SF3">
    <property type="entry name" value="BETA-1,3-GALACTOSYLTRANSFERASE 6"/>
    <property type="match status" value="1"/>
</dbReference>
<organism evidence="12 13">
    <name type="scientific">Ridgeia piscesae</name>
    <name type="common">Tubeworm</name>
    <dbReference type="NCBI Taxonomy" id="27915"/>
    <lineage>
        <taxon>Eukaryota</taxon>
        <taxon>Metazoa</taxon>
        <taxon>Spiralia</taxon>
        <taxon>Lophotrochozoa</taxon>
        <taxon>Annelida</taxon>
        <taxon>Polychaeta</taxon>
        <taxon>Sedentaria</taxon>
        <taxon>Canalipalpata</taxon>
        <taxon>Sabellida</taxon>
        <taxon>Siboglinidae</taxon>
        <taxon>Ridgeia</taxon>
    </lineage>
</organism>
<evidence type="ECO:0000256" key="4">
    <source>
        <dbReference type="ARBA" id="ARBA00022679"/>
    </source>
</evidence>
<evidence type="ECO:0000313" key="13">
    <source>
        <dbReference type="Proteomes" id="UP001209878"/>
    </source>
</evidence>
<keyword evidence="8 11" id="KW-0333">Golgi apparatus</keyword>
<keyword evidence="7" id="KW-1133">Transmembrane helix</keyword>
<dbReference type="FunFam" id="3.90.550.50:FF:000001">
    <property type="entry name" value="Hexosyltransferase"/>
    <property type="match status" value="1"/>
</dbReference>
<evidence type="ECO:0000256" key="11">
    <source>
        <dbReference type="RuleBase" id="RU363063"/>
    </source>
</evidence>
<evidence type="ECO:0000256" key="5">
    <source>
        <dbReference type="ARBA" id="ARBA00022692"/>
    </source>
</evidence>
<dbReference type="Gene3D" id="3.90.550.50">
    <property type="match status" value="1"/>
</dbReference>
<name>A0AAD9UEF8_RIDPI</name>
<dbReference type="GO" id="GO:0006493">
    <property type="term" value="P:protein O-linked glycosylation"/>
    <property type="evidence" value="ECO:0007669"/>
    <property type="project" value="TreeGrafter"/>
</dbReference>
<keyword evidence="3 11" id="KW-0328">Glycosyltransferase</keyword>
<comment type="similarity">
    <text evidence="2 11">Belongs to the glycosyltransferase 31 family.</text>
</comment>
<dbReference type="Pfam" id="PF01762">
    <property type="entry name" value="Galactosyl_T"/>
    <property type="match status" value="1"/>
</dbReference>
<dbReference type="GO" id="GO:0016758">
    <property type="term" value="F:hexosyltransferase activity"/>
    <property type="evidence" value="ECO:0007669"/>
    <property type="project" value="InterPro"/>
</dbReference>